<keyword evidence="4" id="KW-0010">Activator</keyword>
<dbReference type="Pfam" id="PF03466">
    <property type="entry name" value="LysR_substrate"/>
    <property type="match status" value="1"/>
</dbReference>
<dbReference type="SUPFAM" id="SSF46785">
    <property type="entry name" value="Winged helix' DNA-binding domain"/>
    <property type="match status" value="1"/>
</dbReference>
<dbReference type="OrthoDB" id="3176554at2"/>
<name>A0A516X347_9ACTN</name>
<dbReference type="KEGG" id="toy:FO059_09430"/>
<dbReference type="PROSITE" id="PS50931">
    <property type="entry name" value="HTH_LYSR"/>
    <property type="match status" value="1"/>
</dbReference>
<dbReference type="CDD" id="cd05466">
    <property type="entry name" value="PBP2_LTTR_substrate"/>
    <property type="match status" value="1"/>
</dbReference>
<evidence type="ECO:0000256" key="4">
    <source>
        <dbReference type="ARBA" id="ARBA00023159"/>
    </source>
</evidence>
<dbReference type="Gene3D" id="3.40.190.290">
    <property type="match status" value="1"/>
</dbReference>
<keyword evidence="5" id="KW-0804">Transcription</keyword>
<dbReference type="Proteomes" id="UP000317344">
    <property type="component" value="Chromosome"/>
</dbReference>
<dbReference type="InterPro" id="IPR036388">
    <property type="entry name" value="WH-like_DNA-bd_sf"/>
</dbReference>
<dbReference type="InterPro" id="IPR036390">
    <property type="entry name" value="WH_DNA-bd_sf"/>
</dbReference>
<reference evidence="7 8" key="2">
    <citation type="submission" date="2019-07" db="EMBL/GenBank/DDBJ databases">
        <authorList>
            <person name="Huang Y."/>
        </authorList>
    </citation>
    <scope>NUCLEOTIDE SEQUENCE [LARGE SCALE GENOMIC DNA]</scope>
    <source>
        <strain evidence="7 8">HY188</strain>
    </source>
</reference>
<sequence length="292" mass="31382">MMDAMSLRDLEYVVAVERERSITGAAASIPMAQPALSQAIARIERRLGVVLFRRTSRTVVPTEAGALLVERARRILGDVARAIDDTRATGGHRQVRIQVTEPSLTVPRRMFAAIRHALPDAAVHQMTVPRSQVAGKLVGGELTASVGPRERGPGLVAEELCREGVRAVFGPDHPLAHHDAVTVADVAAFPIVSIDPGMSDWNATVARHLARFGAVPRWTESSAFGAVAAADLVHGSDAVFLALDSIARGLIGPSVHLPIDPEWSITWFVNWRAQPEPMPCTREAVDAMRGSA</sequence>
<comment type="similarity">
    <text evidence="1">Belongs to the LysR transcriptional regulatory family.</text>
</comment>
<evidence type="ECO:0000256" key="2">
    <source>
        <dbReference type="ARBA" id="ARBA00023015"/>
    </source>
</evidence>
<dbReference type="InterPro" id="IPR000847">
    <property type="entry name" value="LysR_HTH_N"/>
</dbReference>
<dbReference type="GO" id="GO:0003677">
    <property type="term" value="F:DNA binding"/>
    <property type="evidence" value="ECO:0007669"/>
    <property type="project" value="UniProtKB-KW"/>
</dbReference>
<keyword evidence="3" id="KW-0238">DNA-binding</keyword>
<dbReference type="PRINTS" id="PR00039">
    <property type="entry name" value="HTHLYSR"/>
</dbReference>
<dbReference type="SUPFAM" id="SSF53850">
    <property type="entry name" value="Periplasmic binding protein-like II"/>
    <property type="match status" value="1"/>
</dbReference>
<dbReference type="EMBL" id="CP041765">
    <property type="protein sequence ID" value="QDQ97509.1"/>
    <property type="molecule type" value="Genomic_DNA"/>
</dbReference>
<dbReference type="PANTHER" id="PTHR30346">
    <property type="entry name" value="TRANSCRIPTIONAL DUAL REGULATOR HCAR-RELATED"/>
    <property type="match status" value="1"/>
</dbReference>
<evidence type="ECO:0000256" key="1">
    <source>
        <dbReference type="ARBA" id="ARBA00009437"/>
    </source>
</evidence>
<organism evidence="7 8">
    <name type="scientific">Tomitella fengzijianii</name>
    <dbReference type="NCBI Taxonomy" id="2597660"/>
    <lineage>
        <taxon>Bacteria</taxon>
        <taxon>Bacillati</taxon>
        <taxon>Actinomycetota</taxon>
        <taxon>Actinomycetes</taxon>
        <taxon>Mycobacteriales</taxon>
        <taxon>Tomitella</taxon>
    </lineage>
</organism>
<dbReference type="Pfam" id="PF00126">
    <property type="entry name" value="HTH_1"/>
    <property type="match status" value="1"/>
</dbReference>
<gene>
    <name evidence="7" type="ORF">FO059_09430</name>
</gene>
<evidence type="ECO:0000313" key="8">
    <source>
        <dbReference type="Proteomes" id="UP000317344"/>
    </source>
</evidence>
<reference evidence="7 8" key="1">
    <citation type="submission" date="2019-07" db="EMBL/GenBank/DDBJ databases">
        <title>Tomitella cavernea sp. nov., an actinomycete isolated from soil.</title>
        <authorList>
            <person name="Cheng J."/>
        </authorList>
    </citation>
    <scope>NUCLEOTIDE SEQUENCE [LARGE SCALE GENOMIC DNA]</scope>
    <source>
        <strain evidence="7 8">HY188</strain>
    </source>
</reference>
<evidence type="ECO:0000256" key="5">
    <source>
        <dbReference type="ARBA" id="ARBA00023163"/>
    </source>
</evidence>
<evidence type="ECO:0000259" key="6">
    <source>
        <dbReference type="PROSITE" id="PS50931"/>
    </source>
</evidence>
<dbReference type="PANTHER" id="PTHR30346:SF28">
    <property type="entry name" value="HTH-TYPE TRANSCRIPTIONAL REGULATOR CYNR"/>
    <property type="match status" value="1"/>
</dbReference>
<keyword evidence="2" id="KW-0805">Transcription regulation</keyword>
<keyword evidence="8" id="KW-1185">Reference proteome</keyword>
<proteinExistence type="inferred from homology"/>
<evidence type="ECO:0000256" key="3">
    <source>
        <dbReference type="ARBA" id="ARBA00023125"/>
    </source>
</evidence>
<protein>
    <submittedName>
        <fullName evidence="7">LysR family transcriptional regulator</fullName>
    </submittedName>
</protein>
<feature type="domain" description="HTH lysR-type" evidence="6">
    <location>
        <begin position="5"/>
        <end position="62"/>
    </location>
</feature>
<dbReference type="FunFam" id="1.10.10.10:FF:000001">
    <property type="entry name" value="LysR family transcriptional regulator"/>
    <property type="match status" value="1"/>
</dbReference>
<evidence type="ECO:0000313" key="7">
    <source>
        <dbReference type="EMBL" id="QDQ97509.1"/>
    </source>
</evidence>
<dbReference type="InterPro" id="IPR005119">
    <property type="entry name" value="LysR_subst-bd"/>
</dbReference>
<dbReference type="Gene3D" id="1.10.10.10">
    <property type="entry name" value="Winged helix-like DNA-binding domain superfamily/Winged helix DNA-binding domain"/>
    <property type="match status" value="1"/>
</dbReference>
<dbReference type="GO" id="GO:0032993">
    <property type="term" value="C:protein-DNA complex"/>
    <property type="evidence" value="ECO:0007669"/>
    <property type="project" value="TreeGrafter"/>
</dbReference>
<dbReference type="GO" id="GO:0003700">
    <property type="term" value="F:DNA-binding transcription factor activity"/>
    <property type="evidence" value="ECO:0007669"/>
    <property type="project" value="InterPro"/>
</dbReference>
<dbReference type="AlphaFoldDB" id="A0A516X347"/>
<accession>A0A516X347</accession>